<accession>A0A7D9D8E2</accession>
<name>A0A7D9D8E2_PARCT</name>
<evidence type="ECO:0000313" key="3">
    <source>
        <dbReference type="EMBL" id="CAB3978333.1"/>
    </source>
</evidence>
<feature type="region of interest" description="Disordered" evidence="1">
    <location>
        <begin position="58"/>
        <end position="104"/>
    </location>
</feature>
<protein>
    <submittedName>
        <fullName evidence="3">Uncharacterized protein</fullName>
    </submittedName>
</protein>
<proteinExistence type="predicted"/>
<keyword evidence="2" id="KW-0472">Membrane</keyword>
<keyword evidence="2" id="KW-0812">Transmembrane</keyword>
<evidence type="ECO:0000256" key="1">
    <source>
        <dbReference type="SAM" id="MobiDB-lite"/>
    </source>
</evidence>
<dbReference type="Proteomes" id="UP001152795">
    <property type="component" value="Unassembled WGS sequence"/>
</dbReference>
<gene>
    <name evidence="3" type="ORF">PACLA_8A019767</name>
</gene>
<evidence type="ECO:0000256" key="2">
    <source>
        <dbReference type="SAM" id="Phobius"/>
    </source>
</evidence>
<dbReference type="EMBL" id="CACRXK020000106">
    <property type="protein sequence ID" value="CAB3978333.1"/>
    <property type="molecule type" value="Genomic_DNA"/>
</dbReference>
<reference evidence="3" key="1">
    <citation type="submission" date="2020-04" db="EMBL/GenBank/DDBJ databases">
        <authorList>
            <person name="Alioto T."/>
            <person name="Alioto T."/>
            <person name="Gomez Garrido J."/>
        </authorList>
    </citation>
    <scope>NUCLEOTIDE SEQUENCE</scope>
    <source>
        <strain evidence="3">A484AB</strain>
    </source>
</reference>
<keyword evidence="2" id="KW-1133">Transmembrane helix</keyword>
<organism evidence="3 4">
    <name type="scientific">Paramuricea clavata</name>
    <name type="common">Red gorgonian</name>
    <name type="synonym">Violescent sea-whip</name>
    <dbReference type="NCBI Taxonomy" id="317549"/>
    <lineage>
        <taxon>Eukaryota</taxon>
        <taxon>Metazoa</taxon>
        <taxon>Cnidaria</taxon>
        <taxon>Anthozoa</taxon>
        <taxon>Octocorallia</taxon>
        <taxon>Malacalcyonacea</taxon>
        <taxon>Plexauridae</taxon>
        <taxon>Paramuricea</taxon>
    </lineage>
</organism>
<dbReference type="AlphaFoldDB" id="A0A7D9D8E2"/>
<feature type="transmembrane region" description="Helical" evidence="2">
    <location>
        <begin position="36"/>
        <end position="60"/>
    </location>
</feature>
<sequence>MEQADYVKLLKGGGTPYKGTKLLVLKGKASTVEERAAGIALGMALPMLLNTGTSVVGSIFGKKPAQRPTRSVNNQGGHRPEPSWMQDRPPPRRRRRPRYYDDYY</sequence>
<comment type="caution">
    <text evidence="3">The sequence shown here is derived from an EMBL/GenBank/DDBJ whole genome shotgun (WGS) entry which is preliminary data.</text>
</comment>
<evidence type="ECO:0000313" key="4">
    <source>
        <dbReference type="Proteomes" id="UP001152795"/>
    </source>
</evidence>
<keyword evidence="4" id="KW-1185">Reference proteome</keyword>